<dbReference type="InterPro" id="IPR013128">
    <property type="entry name" value="Peptidase_C1A"/>
</dbReference>
<feature type="compositionally biased region" description="Basic and acidic residues" evidence="3">
    <location>
        <begin position="316"/>
        <end position="342"/>
    </location>
</feature>
<dbReference type="InterPro" id="IPR013201">
    <property type="entry name" value="Prot_inhib_I29"/>
</dbReference>
<gene>
    <name evidence="8" type="primary">CTSW</name>
</gene>
<organism evidence="7 8">
    <name type="scientific">Physeter macrocephalus</name>
    <name type="common">Sperm whale</name>
    <name type="synonym">Physeter catodon</name>
    <dbReference type="NCBI Taxonomy" id="9755"/>
    <lineage>
        <taxon>Eukaryota</taxon>
        <taxon>Metazoa</taxon>
        <taxon>Chordata</taxon>
        <taxon>Craniata</taxon>
        <taxon>Vertebrata</taxon>
        <taxon>Euteleostomi</taxon>
        <taxon>Mammalia</taxon>
        <taxon>Eutheria</taxon>
        <taxon>Laurasiatheria</taxon>
        <taxon>Artiodactyla</taxon>
        <taxon>Whippomorpha</taxon>
        <taxon>Cetacea</taxon>
        <taxon>Odontoceti</taxon>
        <taxon>Physeteridae</taxon>
        <taxon>Physeter</taxon>
    </lineage>
</organism>
<dbReference type="InParanoid" id="A0A455AY81"/>
<dbReference type="PROSITE" id="PS00639">
    <property type="entry name" value="THIOL_PROTEASE_HIS"/>
    <property type="match status" value="1"/>
</dbReference>
<dbReference type="CTD" id="1521"/>
<dbReference type="InterPro" id="IPR025661">
    <property type="entry name" value="Pept_asp_AS"/>
</dbReference>
<dbReference type="GO" id="GO:0006508">
    <property type="term" value="P:proteolysis"/>
    <property type="evidence" value="ECO:0007669"/>
    <property type="project" value="InterPro"/>
</dbReference>
<dbReference type="PROSITE" id="PS00640">
    <property type="entry name" value="THIOL_PROTEASE_ASN"/>
    <property type="match status" value="1"/>
</dbReference>
<reference evidence="8" key="1">
    <citation type="submission" date="2025-08" db="UniProtKB">
        <authorList>
            <consortium name="RefSeq"/>
        </authorList>
    </citation>
    <scope>IDENTIFICATION</scope>
    <source>
        <tissue evidence="8">Muscle</tissue>
    </source>
</reference>
<dbReference type="FunCoup" id="A0A455AY81">
    <property type="interactions" value="248"/>
</dbReference>
<dbReference type="GeneID" id="102979042"/>
<evidence type="ECO:0000256" key="2">
    <source>
        <dbReference type="ARBA" id="ARBA00023157"/>
    </source>
</evidence>
<keyword evidence="7" id="KW-1185">Reference proteome</keyword>
<feature type="signal peptide" evidence="4">
    <location>
        <begin position="1"/>
        <end position="19"/>
    </location>
</feature>
<feature type="domain" description="Peptidase C1A papain C-terminal" evidence="5">
    <location>
        <begin position="128"/>
        <end position="496"/>
    </location>
</feature>
<dbReference type="InterPro" id="IPR038765">
    <property type="entry name" value="Papain-like_cys_pep_sf"/>
</dbReference>
<dbReference type="SUPFAM" id="SSF54001">
    <property type="entry name" value="Cysteine proteinases"/>
    <property type="match status" value="2"/>
</dbReference>
<dbReference type="GO" id="GO:0008234">
    <property type="term" value="F:cysteine-type peptidase activity"/>
    <property type="evidence" value="ECO:0007669"/>
    <property type="project" value="InterPro"/>
</dbReference>
<keyword evidence="2" id="KW-1015">Disulfide bond</keyword>
<dbReference type="InterPro" id="IPR039417">
    <property type="entry name" value="Peptidase_C1A_papain-like"/>
</dbReference>
<evidence type="ECO:0000259" key="5">
    <source>
        <dbReference type="SMART" id="SM00645"/>
    </source>
</evidence>
<dbReference type="OrthoDB" id="387093at2759"/>
<name>A0A455AY81_PHYMC</name>
<feature type="region of interest" description="Disordered" evidence="3">
    <location>
        <begin position="315"/>
        <end position="381"/>
    </location>
</feature>
<dbReference type="CDD" id="cd02248">
    <property type="entry name" value="Peptidase_C1A"/>
    <property type="match status" value="1"/>
</dbReference>
<dbReference type="InterPro" id="IPR025660">
    <property type="entry name" value="Pept_his_AS"/>
</dbReference>
<evidence type="ECO:0000256" key="3">
    <source>
        <dbReference type="SAM" id="MobiDB-lite"/>
    </source>
</evidence>
<dbReference type="Pfam" id="PF00112">
    <property type="entry name" value="Peptidase_C1"/>
    <property type="match status" value="2"/>
</dbReference>
<dbReference type="RefSeq" id="XP_028341179.1">
    <property type="nucleotide sequence ID" value="XM_028485378.2"/>
</dbReference>
<comment type="similarity">
    <text evidence="1">Belongs to the peptidase C1 family.</text>
</comment>
<keyword evidence="4" id="KW-0732">Signal</keyword>
<dbReference type="Gene3D" id="3.90.70.10">
    <property type="entry name" value="Cysteine proteinases"/>
    <property type="match status" value="1"/>
</dbReference>
<dbReference type="Pfam" id="PF08246">
    <property type="entry name" value="Inhibitor_I29"/>
    <property type="match status" value="1"/>
</dbReference>
<dbReference type="AlphaFoldDB" id="A0A455AY81"/>
<dbReference type="InterPro" id="IPR000668">
    <property type="entry name" value="Peptidase_C1A_C"/>
</dbReference>
<evidence type="ECO:0000256" key="4">
    <source>
        <dbReference type="SAM" id="SignalP"/>
    </source>
</evidence>
<evidence type="ECO:0000256" key="1">
    <source>
        <dbReference type="ARBA" id="ARBA00008455"/>
    </source>
</evidence>
<accession>A0A455AY81</accession>
<dbReference type="SMART" id="SM00848">
    <property type="entry name" value="Inhibitor_I29"/>
    <property type="match status" value="1"/>
</dbReference>
<feature type="domain" description="Cathepsin propeptide inhibitor" evidence="6">
    <location>
        <begin position="42"/>
        <end position="99"/>
    </location>
</feature>
<dbReference type="SMART" id="SM00645">
    <property type="entry name" value="Pept_C1"/>
    <property type="match status" value="1"/>
</dbReference>
<dbReference type="Proteomes" id="UP000248484">
    <property type="component" value="Unplaced"/>
</dbReference>
<evidence type="ECO:0000313" key="8">
    <source>
        <dbReference type="RefSeq" id="XP_028341179.1"/>
    </source>
</evidence>
<dbReference type="PANTHER" id="PTHR12411">
    <property type="entry name" value="CYSTEINE PROTEASE FAMILY C1-RELATED"/>
    <property type="match status" value="1"/>
</dbReference>
<protein>
    <submittedName>
        <fullName evidence="8">Cathepsin W isoform X1</fullName>
    </submittedName>
</protein>
<sequence length="510" mass="56177">MSLTVHLSHLLALLVAGLAQGIEGSLRGQDPGPQPLELKEVFTLFQIRYNRSYSHPAEHARRLDIFARNLAKAQQLQEEDLGTAEFGVTPFSDLTEEEFGQLYGHQRVAGEAPSVSQKVGSEEWGQSVPPTCDWRKEAGIISSIRNQVSAPLRPGPIQPWGREGEERGKACIPFPHPHPSTTSKTATVAGPWQQRATSRPCGPSNTISLWKSPCKVWLGEGTCVTETGVPGARAPTRSLLAPELLDCDRCGNGCKGGFVWDAFLTVLNNSGLASDKDYPFKGNSKPHRCLAKKHKKVAWIQDFIMLQPCEQSTGRMETHGWARGENDRDRQTRTDGATDRDGGIWGRGVGRGKEKETETPMSREQGAQDRQGPDGTFHPPPPGIARYLATQGPITVTINMKLLQQYQKGVIKATPTTCDPQLVDHSVLLVGFGKSKSAEGRQAEAVSSWSHPHPRYSIPYWILKNSWGANWGEEGYFRLHRGSNTCGITKYPFTARLDKPVKKHQVSCPP</sequence>
<evidence type="ECO:0000259" key="6">
    <source>
        <dbReference type="SMART" id="SM00848"/>
    </source>
</evidence>
<proteinExistence type="inferred from homology"/>
<feature type="chain" id="PRO_5019769093" evidence="4">
    <location>
        <begin position="20"/>
        <end position="510"/>
    </location>
</feature>
<evidence type="ECO:0000313" key="7">
    <source>
        <dbReference type="Proteomes" id="UP000248484"/>
    </source>
</evidence>